<keyword evidence="3" id="KW-1185">Reference proteome</keyword>
<feature type="region of interest" description="Disordered" evidence="1">
    <location>
        <begin position="53"/>
        <end position="80"/>
    </location>
</feature>
<evidence type="ECO:0008006" key="4">
    <source>
        <dbReference type="Google" id="ProtNLM"/>
    </source>
</evidence>
<dbReference type="Proteomes" id="UP000253324">
    <property type="component" value="Unassembled WGS sequence"/>
</dbReference>
<dbReference type="EMBL" id="QPJM01000001">
    <property type="protein sequence ID" value="RCW87301.1"/>
    <property type="molecule type" value="Genomic_DNA"/>
</dbReference>
<feature type="compositionally biased region" description="Basic and acidic residues" evidence="1">
    <location>
        <begin position="53"/>
        <end position="74"/>
    </location>
</feature>
<evidence type="ECO:0000256" key="1">
    <source>
        <dbReference type="SAM" id="MobiDB-lite"/>
    </source>
</evidence>
<proteinExistence type="predicted"/>
<comment type="caution">
    <text evidence="2">The sequence shown here is derived from an EMBL/GenBank/DDBJ whole genome shotgun (WGS) entry which is preliminary data.</text>
</comment>
<protein>
    <recommendedName>
        <fullName evidence="4">DUF1127 domain-containing protein</fullName>
    </recommendedName>
</protein>
<accession>A0A368Z4G5</accession>
<gene>
    <name evidence="2" type="ORF">C7476_10161</name>
</gene>
<evidence type="ECO:0000313" key="2">
    <source>
        <dbReference type="EMBL" id="RCW87301.1"/>
    </source>
</evidence>
<name>A0A368Z4G5_9HYPH</name>
<evidence type="ECO:0000313" key="3">
    <source>
        <dbReference type="Proteomes" id="UP000253324"/>
    </source>
</evidence>
<organism evidence="2 3">
    <name type="scientific">Phyllobacterium bourgognense</name>
    <dbReference type="NCBI Taxonomy" id="314236"/>
    <lineage>
        <taxon>Bacteria</taxon>
        <taxon>Pseudomonadati</taxon>
        <taxon>Pseudomonadota</taxon>
        <taxon>Alphaproteobacteria</taxon>
        <taxon>Hyphomicrobiales</taxon>
        <taxon>Phyllobacteriaceae</taxon>
        <taxon>Phyllobacterium</taxon>
    </lineage>
</organism>
<dbReference type="AlphaFoldDB" id="A0A368Z4G5"/>
<sequence>MNPVSASLSHVSSHASWWSRIANPWKQEKDESELVRIDTEDFSDHMLRDIGLRDGRTTRGQRTDHDDLSDLLRDHPKRFL</sequence>
<reference evidence="2 3" key="1">
    <citation type="submission" date="2018-07" db="EMBL/GenBank/DDBJ databases">
        <title>Genomic Encyclopedia of Type Strains, Phase III (KMG-III): the genomes of soil and plant-associated and newly described type strains.</title>
        <authorList>
            <person name="Whitman W."/>
        </authorList>
    </citation>
    <scope>NUCLEOTIDE SEQUENCE [LARGE SCALE GENOMIC DNA]</scope>
    <source>
        <strain evidence="2 3">31-25a</strain>
    </source>
</reference>
<dbReference type="OrthoDB" id="8116764at2"/>
<dbReference type="RefSeq" id="WP_147274588.1">
    <property type="nucleotide sequence ID" value="NZ_QPJM01000001.1"/>
</dbReference>